<dbReference type="EMBL" id="AZBU02000005">
    <property type="protein sequence ID" value="TKR76144.1"/>
    <property type="molecule type" value="Genomic_DNA"/>
</dbReference>
<evidence type="ECO:0000313" key="1">
    <source>
        <dbReference type="EMBL" id="TKR76144.1"/>
    </source>
</evidence>
<dbReference type="Proteomes" id="UP000298663">
    <property type="component" value="Unassembled WGS sequence"/>
</dbReference>
<reference evidence="1 2" key="2">
    <citation type="journal article" date="2019" name="G3 (Bethesda)">
        <title>Hybrid Assembly of the Genome of the Entomopathogenic Nematode Steinernema carpocapsae Identifies the X-Chromosome.</title>
        <authorList>
            <person name="Serra L."/>
            <person name="Macchietto M."/>
            <person name="Macias-Munoz A."/>
            <person name="McGill C.J."/>
            <person name="Rodriguez I.M."/>
            <person name="Rodriguez B."/>
            <person name="Murad R."/>
            <person name="Mortazavi A."/>
        </authorList>
    </citation>
    <scope>NUCLEOTIDE SEQUENCE [LARGE SCALE GENOMIC DNA]</scope>
    <source>
        <strain evidence="1 2">ALL</strain>
    </source>
</reference>
<gene>
    <name evidence="1" type="ORF">L596_017333</name>
</gene>
<dbReference type="AlphaFoldDB" id="A0A4U5N1Q1"/>
<protein>
    <submittedName>
        <fullName evidence="1">Uncharacterized protein</fullName>
    </submittedName>
</protein>
<organism evidence="1 2">
    <name type="scientific">Steinernema carpocapsae</name>
    <name type="common">Entomopathogenic nematode</name>
    <dbReference type="NCBI Taxonomy" id="34508"/>
    <lineage>
        <taxon>Eukaryota</taxon>
        <taxon>Metazoa</taxon>
        <taxon>Ecdysozoa</taxon>
        <taxon>Nematoda</taxon>
        <taxon>Chromadorea</taxon>
        <taxon>Rhabditida</taxon>
        <taxon>Tylenchina</taxon>
        <taxon>Panagrolaimomorpha</taxon>
        <taxon>Strongyloidoidea</taxon>
        <taxon>Steinernematidae</taxon>
        <taxon>Steinernema</taxon>
    </lineage>
</organism>
<keyword evidence="2" id="KW-1185">Reference proteome</keyword>
<accession>A0A4U5N1Q1</accession>
<proteinExistence type="predicted"/>
<reference evidence="1 2" key="1">
    <citation type="journal article" date="2015" name="Genome Biol.">
        <title>Comparative genomics of Steinernema reveals deeply conserved gene regulatory networks.</title>
        <authorList>
            <person name="Dillman A.R."/>
            <person name="Macchietto M."/>
            <person name="Porter C.F."/>
            <person name="Rogers A."/>
            <person name="Williams B."/>
            <person name="Antoshechkin I."/>
            <person name="Lee M.M."/>
            <person name="Goodwin Z."/>
            <person name="Lu X."/>
            <person name="Lewis E.E."/>
            <person name="Goodrich-Blair H."/>
            <person name="Stock S.P."/>
            <person name="Adams B.J."/>
            <person name="Sternberg P.W."/>
            <person name="Mortazavi A."/>
        </authorList>
    </citation>
    <scope>NUCLEOTIDE SEQUENCE [LARGE SCALE GENOMIC DNA]</scope>
    <source>
        <strain evidence="1 2">ALL</strain>
    </source>
</reference>
<evidence type="ECO:0000313" key="2">
    <source>
        <dbReference type="Proteomes" id="UP000298663"/>
    </source>
</evidence>
<sequence>MKTLEYNKPLFMVCVLFKPLPEQDVDIEYINGLLSAKPHFQSLRQKNLQEFAEEAAAKKLEIDIENTKIMARKKTQIQLNGKRLAQVDSFDHFGQHIAIFRSKQPGNLQNKP</sequence>
<comment type="caution">
    <text evidence="1">The sequence shown here is derived from an EMBL/GenBank/DDBJ whole genome shotgun (WGS) entry which is preliminary data.</text>
</comment>
<name>A0A4U5N1Q1_STECR</name>